<evidence type="ECO:0000313" key="4">
    <source>
        <dbReference type="RefSeq" id="XP_029634677.1"/>
    </source>
</evidence>
<dbReference type="RefSeq" id="XP_029634677.1">
    <property type="nucleotide sequence ID" value="XM_029778817.2"/>
</dbReference>
<gene>
    <name evidence="4 5 6 7 8" type="primary">LOC115210299</name>
</gene>
<feature type="transmembrane region" description="Helical" evidence="2">
    <location>
        <begin position="28"/>
        <end position="49"/>
    </location>
</feature>
<dbReference type="Proteomes" id="UP000515154">
    <property type="component" value="Linkage group LG4"/>
</dbReference>
<evidence type="ECO:0000313" key="5">
    <source>
        <dbReference type="RefSeq" id="XP_029634678.1"/>
    </source>
</evidence>
<evidence type="ECO:0000256" key="2">
    <source>
        <dbReference type="SAM" id="Phobius"/>
    </source>
</evidence>
<proteinExistence type="predicted"/>
<dbReference type="AlphaFoldDB" id="A0A6P7S8X3"/>
<protein>
    <submittedName>
        <fullName evidence="4 5">Uncharacterized protein LOC115210299</fullName>
    </submittedName>
</protein>
<evidence type="ECO:0000313" key="6">
    <source>
        <dbReference type="RefSeq" id="XP_029634680.1"/>
    </source>
</evidence>
<dbReference type="RefSeq" id="XP_029634681.1">
    <property type="nucleotide sequence ID" value="XM_029778821.2"/>
</dbReference>
<name>A0A6P7S8X3_9MOLL</name>
<accession>A0A6P7S8X3</accession>
<evidence type="ECO:0000313" key="7">
    <source>
        <dbReference type="RefSeq" id="XP_029634681.1"/>
    </source>
</evidence>
<sequence length="139" mass="15879">MNKTTTFQLSTQSLTTFHPLTQSSNNDVIIGVSISVVLLILVISLALLCKYKPQLFPCFNHHYQRARQSSQVGLSFEQDKDYQHDTDPPENASTDEGYFYDEIFGKSAFTDETTNHSITNLFSITDYDETSEQFTSERF</sequence>
<dbReference type="RefSeq" id="XP_036358098.1">
    <property type="nucleotide sequence ID" value="XM_036502205.1"/>
</dbReference>
<keyword evidence="2" id="KW-1133">Transmembrane helix</keyword>
<evidence type="ECO:0000313" key="3">
    <source>
        <dbReference type="Proteomes" id="UP000515154"/>
    </source>
</evidence>
<feature type="compositionally biased region" description="Basic and acidic residues" evidence="1">
    <location>
        <begin position="77"/>
        <end position="87"/>
    </location>
</feature>
<feature type="region of interest" description="Disordered" evidence="1">
    <location>
        <begin position="70"/>
        <end position="95"/>
    </location>
</feature>
<evidence type="ECO:0000313" key="8">
    <source>
        <dbReference type="RefSeq" id="XP_036358098.1"/>
    </source>
</evidence>
<dbReference type="RefSeq" id="XP_029634678.1">
    <property type="nucleotide sequence ID" value="XM_029778818.2"/>
</dbReference>
<dbReference type="KEGG" id="osn:115210299"/>
<keyword evidence="3" id="KW-1185">Reference proteome</keyword>
<organism evidence="3 4">
    <name type="scientific">Octopus sinensis</name>
    <name type="common">East Asian common octopus</name>
    <dbReference type="NCBI Taxonomy" id="2607531"/>
    <lineage>
        <taxon>Eukaryota</taxon>
        <taxon>Metazoa</taxon>
        <taxon>Spiralia</taxon>
        <taxon>Lophotrochozoa</taxon>
        <taxon>Mollusca</taxon>
        <taxon>Cephalopoda</taxon>
        <taxon>Coleoidea</taxon>
        <taxon>Octopodiformes</taxon>
        <taxon>Octopoda</taxon>
        <taxon>Incirrata</taxon>
        <taxon>Octopodidae</taxon>
        <taxon>Octopus</taxon>
    </lineage>
</organism>
<keyword evidence="2" id="KW-0812">Transmembrane</keyword>
<keyword evidence="2" id="KW-0472">Membrane</keyword>
<reference evidence="4 5" key="1">
    <citation type="submission" date="2025-08" db="UniProtKB">
        <authorList>
            <consortium name="RefSeq"/>
        </authorList>
    </citation>
    <scope>IDENTIFICATION</scope>
</reference>
<dbReference type="RefSeq" id="XP_029634680.1">
    <property type="nucleotide sequence ID" value="XM_029778820.2"/>
</dbReference>
<evidence type="ECO:0000256" key="1">
    <source>
        <dbReference type="SAM" id="MobiDB-lite"/>
    </source>
</evidence>